<gene>
    <name evidence="1" type="ORF">ADINL_2894</name>
</gene>
<name>A0A063XY71_9GAMM</name>
<evidence type="ECO:0000313" key="2">
    <source>
        <dbReference type="Proteomes" id="UP000027318"/>
    </source>
</evidence>
<protein>
    <submittedName>
        <fullName evidence="1">Uncharacterized protein</fullName>
    </submittedName>
</protein>
<dbReference type="EMBL" id="JMSZ01000042">
    <property type="protein sequence ID" value="KDE38439.1"/>
    <property type="molecule type" value="Genomic_DNA"/>
</dbReference>
<sequence>MVRSLHGMFYAPVQHETTGLAVQMAMTDKEGGMHESLESE</sequence>
<reference evidence="1 2" key="1">
    <citation type="journal article" date="2005" name="Int. J. Syst. Evol. Microbiol.">
        <title>Nitrincola lacisaponensis gen. nov., sp. nov., a novel alkaliphilic bacterium isolated from an alkaline, saline lake.</title>
        <authorList>
            <person name="Dimitriu P.A."/>
            <person name="Shukla S.K."/>
            <person name="Conradt J."/>
            <person name="Marquez M.C."/>
            <person name="Ventosa A."/>
            <person name="Maglia A."/>
            <person name="Peyton B.M."/>
            <person name="Pinkart H.C."/>
            <person name="Mormile M.R."/>
        </authorList>
    </citation>
    <scope>NUCLEOTIDE SEQUENCE [LARGE SCALE GENOMIC DNA]</scope>
    <source>
        <strain evidence="1 2">4CA</strain>
    </source>
</reference>
<evidence type="ECO:0000313" key="1">
    <source>
        <dbReference type="EMBL" id="KDE38439.1"/>
    </source>
</evidence>
<keyword evidence="2" id="KW-1185">Reference proteome</keyword>
<proteinExistence type="predicted"/>
<accession>A0A063XY71</accession>
<organism evidence="1 2">
    <name type="scientific">Nitrincola lacisaponensis</name>
    <dbReference type="NCBI Taxonomy" id="267850"/>
    <lineage>
        <taxon>Bacteria</taxon>
        <taxon>Pseudomonadati</taxon>
        <taxon>Pseudomonadota</taxon>
        <taxon>Gammaproteobacteria</taxon>
        <taxon>Oceanospirillales</taxon>
        <taxon>Oceanospirillaceae</taxon>
        <taxon>Nitrincola</taxon>
    </lineage>
</organism>
<comment type="caution">
    <text evidence="1">The sequence shown here is derived from an EMBL/GenBank/DDBJ whole genome shotgun (WGS) entry which is preliminary data.</text>
</comment>
<dbReference type="Proteomes" id="UP000027318">
    <property type="component" value="Unassembled WGS sequence"/>
</dbReference>
<dbReference type="STRING" id="267850.ADINL_2894"/>
<dbReference type="AlphaFoldDB" id="A0A063XY71"/>